<feature type="domain" description="CRAL/TRIO N-terminal" evidence="2">
    <location>
        <begin position="48"/>
        <end position="73"/>
    </location>
</feature>
<protein>
    <submittedName>
        <fullName evidence="4">Clavesin-2</fullName>
    </submittedName>
</protein>
<dbReference type="SUPFAM" id="SSF46938">
    <property type="entry name" value="CRAL/TRIO N-terminal domain"/>
    <property type="match status" value="1"/>
</dbReference>
<dbReference type="GO" id="GO:0016020">
    <property type="term" value="C:membrane"/>
    <property type="evidence" value="ECO:0007669"/>
    <property type="project" value="TreeGrafter"/>
</dbReference>
<feature type="region of interest" description="Disordered" evidence="1">
    <location>
        <begin position="287"/>
        <end position="322"/>
    </location>
</feature>
<evidence type="ECO:0000256" key="1">
    <source>
        <dbReference type="SAM" id="MobiDB-lite"/>
    </source>
</evidence>
<dbReference type="CDD" id="cd00170">
    <property type="entry name" value="SEC14"/>
    <property type="match status" value="1"/>
</dbReference>
<dbReference type="GO" id="GO:1902936">
    <property type="term" value="F:phosphatidylinositol bisphosphate binding"/>
    <property type="evidence" value="ECO:0007669"/>
    <property type="project" value="TreeGrafter"/>
</dbReference>
<evidence type="ECO:0000259" key="2">
    <source>
        <dbReference type="SMART" id="SM01100"/>
    </source>
</evidence>
<dbReference type="Gene3D" id="1.10.8.20">
    <property type="entry name" value="N-terminal domain of phosphatidylinositol transfer protein sec14p"/>
    <property type="match status" value="1"/>
</dbReference>
<dbReference type="SMART" id="SM01100">
    <property type="entry name" value="CRAL_TRIO_N"/>
    <property type="match status" value="1"/>
</dbReference>
<dbReference type="Gene3D" id="1.20.5.1200">
    <property type="entry name" value="Alpha-tocopherol transfer"/>
    <property type="match status" value="1"/>
</dbReference>
<dbReference type="InterPro" id="IPR036865">
    <property type="entry name" value="CRAL-TRIO_dom_sf"/>
</dbReference>
<dbReference type="Pfam" id="PF00650">
    <property type="entry name" value="CRAL_TRIO"/>
    <property type="match status" value="1"/>
</dbReference>
<accession>A0A0K8VLN4</accession>
<proteinExistence type="predicted"/>
<dbReference type="PRINTS" id="PR00180">
    <property type="entry name" value="CRETINALDHBP"/>
</dbReference>
<gene>
    <name evidence="4" type="primary">Clvs2_4</name>
    <name evidence="3" type="synonym">Clvs2_2</name>
    <name evidence="3" type="ORF">c5_g1_i1</name>
    <name evidence="4" type="ORF">c5_g1_i3</name>
</gene>
<evidence type="ECO:0000313" key="3">
    <source>
        <dbReference type="EMBL" id="JAI35556.1"/>
    </source>
</evidence>
<reference evidence="4" key="1">
    <citation type="submission" date="2015-06" db="EMBL/GenBank/DDBJ databases">
        <authorList>
            <person name="Hoefler B.C."/>
            <person name="Straight P.D."/>
        </authorList>
    </citation>
    <scope>NUCLEOTIDE SEQUENCE</scope>
</reference>
<dbReference type="EMBL" id="GDHF01016758">
    <property type="protein sequence ID" value="JAI35556.1"/>
    <property type="molecule type" value="Transcribed_RNA"/>
</dbReference>
<dbReference type="AlphaFoldDB" id="A0A0K8VLN4"/>
<sequence length="322" mass="36716">MSQIRPLAPELAAVARTELNEVETDIASKIIELRRWIEEQPYLTARTDDQFLVGFLRFCKYNMDDAKKRIDYYYTYKTTAGDLLKSRRIDDKVFGICRAGIFATLPKPVGPGGPRIHFTRMGQIDTSLYTAKDIFRFIMFRSEIEANTDDNWIISGVLEIIDFSKIPYALLRQFEANLFKKMAAFLEYGVPTNLVGTHIVNASMDAQIILNLVRLVMKQRELLHIHSTLESLQKAIGKEYLPVEYGGNNGTYEEAMANFEQQLNDFSNYFDEDEKYGVDETLRQIEPTVGTAANKTPPTPVSPPSPKCVSVPEESFRKLNID</sequence>
<dbReference type="InterPro" id="IPR011074">
    <property type="entry name" value="CRAL/TRIO_N_dom"/>
</dbReference>
<evidence type="ECO:0000313" key="4">
    <source>
        <dbReference type="EMBL" id="JAI39779.1"/>
    </source>
</evidence>
<dbReference type="InterPro" id="IPR036273">
    <property type="entry name" value="CRAL/TRIO_N_dom_sf"/>
</dbReference>
<dbReference type="PANTHER" id="PTHR10174:SF216">
    <property type="entry name" value="CRAL-TRIO DOMAIN-CONTAINING PROTEIN-RELATED"/>
    <property type="match status" value="1"/>
</dbReference>
<dbReference type="EMBL" id="GDHF01012535">
    <property type="protein sequence ID" value="JAI39779.1"/>
    <property type="molecule type" value="Transcribed_RNA"/>
</dbReference>
<dbReference type="Gene3D" id="3.40.525.10">
    <property type="entry name" value="CRAL-TRIO lipid binding domain"/>
    <property type="match status" value="1"/>
</dbReference>
<dbReference type="OrthoDB" id="7837562at2759"/>
<dbReference type="SUPFAM" id="SSF52087">
    <property type="entry name" value="CRAL/TRIO domain"/>
    <property type="match status" value="1"/>
</dbReference>
<dbReference type="PANTHER" id="PTHR10174">
    <property type="entry name" value="ALPHA-TOCOPHEROL TRANSFER PROTEIN-RELATED"/>
    <property type="match status" value="1"/>
</dbReference>
<feature type="compositionally biased region" description="Pro residues" evidence="1">
    <location>
        <begin position="297"/>
        <end position="306"/>
    </location>
</feature>
<organism evidence="4">
    <name type="scientific">Bactrocera latifrons</name>
    <name type="common">Malaysian fruit fly</name>
    <name type="synonym">Chaetodacus latifrons</name>
    <dbReference type="NCBI Taxonomy" id="174628"/>
    <lineage>
        <taxon>Eukaryota</taxon>
        <taxon>Metazoa</taxon>
        <taxon>Ecdysozoa</taxon>
        <taxon>Arthropoda</taxon>
        <taxon>Hexapoda</taxon>
        <taxon>Insecta</taxon>
        <taxon>Pterygota</taxon>
        <taxon>Neoptera</taxon>
        <taxon>Endopterygota</taxon>
        <taxon>Diptera</taxon>
        <taxon>Brachycera</taxon>
        <taxon>Muscomorpha</taxon>
        <taxon>Tephritoidea</taxon>
        <taxon>Tephritidae</taxon>
        <taxon>Bactrocera</taxon>
        <taxon>Bactrocera</taxon>
    </lineage>
</organism>
<name>A0A0K8VLN4_BACLA</name>
<dbReference type="InterPro" id="IPR001251">
    <property type="entry name" value="CRAL-TRIO_dom"/>
</dbReference>